<proteinExistence type="predicted"/>
<dbReference type="PROSITE" id="PS51257">
    <property type="entry name" value="PROKAR_LIPOPROTEIN"/>
    <property type="match status" value="1"/>
</dbReference>
<gene>
    <name evidence="1" type="ORF">BZK42_11530</name>
</gene>
<sequence length="104" mass="11370">MNIKIAFITASVFALSGCNMNPSMYTADANKSEGTVTMAYHYTSSTPIWWSPKFGEDSQARASVICQGWEFDTARALDDGSYMENGGSIEGIDSVTYQCINSKK</sequence>
<protein>
    <recommendedName>
        <fullName evidence="3">Lipoprotein</fullName>
    </recommendedName>
</protein>
<comment type="caution">
    <text evidence="1">The sequence shown here is derived from an EMBL/GenBank/DDBJ whole genome shotgun (WGS) entry which is preliminary data.</text>
</comment>
<organism evidence="1 2">
    <name type="scientific">Citrobacter braakii</name>
    <dbReference type="NCBI Taxonomy" id="57706"/>
    <lineage>
        <taxon>Bacteria</taxon>
        <taxon>Pseudomonadati</taxon>
        <taxon>Pseudomonadota</taxon>
        <taxon>Gammaproteobacteria</taxon>
        <taxon>Enterobacterales</taxon>
        <taxon>Enterobacteriaceae</taxon>
        <taxon>Citrobacter</taxon>
        <taxon>Citrobacter freundii complex</taxon>
    </lineage>
</organism>
<evidence type="ECO:0000313" key="2">
    <source>
        <dbReference type="Proteomes" id="UP000192573"/>
    </source>
</evidence>
<evidence type="ECO:0008006" key="3">
    <source>
        <dbReference type="Google" id="ProtNLM"/>
    </source>
</evidence>
<dbReference type="EMBL" id="NAEW01000004">
    <property type="protein sequence ID" value="OQM42157.1"/>
    <property type="molecule type" value="Genomic_DNA"/>
</dbReference>
<dbReference type="AlphaFoldDB" id="A0A1V8P0M7"/>
<accession>A0A1V8P0M7</accession>
<evidence type="ECO:0000313" key="1">
    <source>
        <dbReference type="EMBL" id="OQM42157.1"/>
    </source>
</evidence>
<dbReference type="RefSeq" id="WP_080859189.1">
    <property type="nucleotide sequence ID" value="NZ_CP077405.1"/>
</dbReference>
<name>A0A1V8P0M7_CITBR</name>
<dbReference type="Proteomes" id="UP000192573">
    <property type="component" value="Unassembled WGS sequence"/>
</dbReference>
<reference evidence="1 2" key="1">
    <citation type="submission" date="2017-03" db="EMBL/GenBank/DDBJ databases">
        <authorList>
            <person name="Afonso C.L."/>
            <person name="Miller P.J."/>
            <person name="Scott M.A."/>
            <person name="Spackman E."/>
            <person name="Goraichik I."/>
            <person name="Dimitrov K.M."/>
            <person name="Suarez D.L."/>
            <person name="Swayne D.E."/>
        </authorList>
    </citation>
    <scope>NUCLEOTIDE SEQUENCE [LARGE SCALE GENOMIC DNA]</scope>
    <source>
        <strain evidence="1 2">ATCC 51113</strain>
    </source>
</reference>